<dbReference type="AlphaFoldDB" id="A0A0V1MF87"/>
<protein>
    <submittedName>
        <fullName evidence="2">Uncharacterized protein</fullName>
    </submittedName>
</protein>
<keyword evidence="3" id="KW-1185">Reference proteome</keyword>
<organism evidence="2 3">
    <name type="scientific">Trichinella papuae</name>
    <dbReference type="NCBI Taxonomy" id="268474"/>
    <lineage>
        <taxon>Eukaryota</taxon>
        <taxon>Metazoa</taxon>
        <taxon>Ecdysozoa</taxon>
        <taxon>Nematoda</taxon>
        <taxon>Enoplea</taxon>
        <taxon>Dorylaimia</taxon>
        <taxon>Trichinellida</taxon>
        <taxon>Trichinellidae</taxon>
        <taxon>Trichinella</taxon>
    </lineage>
</organism>
<name>A0A0V1MF87_9BILA</name>
<reference evidence="2 3" key="1">
    <citation type="submission" date="2015-01" db="EMBL/GenBank/DDBJ databases">
        <title>Evolution of Trichinella species and genotypes.</title>
        <authorList>
            <person name="Korhonen P.K."/>
            <person name="Edoardo P."/>
            <person name="Giuseppe L.R."/>
            <person name="Gasser R.B."/>
        </authorList>
    </citation>
    <scope>NUCLEOTIDE SEQUENCE [LARGE SCALE GENOMIC DNA]</scope>
    <source>
        <strain evidence="2">ISS1980</strain>
    </source>
</reference>
<dbReference type="EMBL" id="JYDO01000116">
    <property type="protein sequence ID" value="KRZ70317.1"/>
    <property type="molecule type" value="Genomic_DNA"/>
</dbReference>
<feature type="region of interest" description="Disordered" evidence="1">
    <location>
        <begin position="162"/>
        <end position="196"/>
    </location>
</feature>
<evidence type="ECO:0000313" key="2">
    <source>
        <dbReference type="EMBL" id="KRZ70317.1"/>
    </source>
</evidence>
<dbReference type="OrthoDB" id="10312988at2759"/>
<dbReference type="Proteomes" id="UP000054843">
    <property type="component" value="Unassembled WGS sequence"/>
</dbReference>
<accession>A0A0V1MF87</accession>
<comment type="caution">
    <text evidence="2">The sequence shown here is derived from an EMBL/GenBank/DDBJ whole genome shotgun (WGS) entry which is preliminary data.</text>
</comment>
<sequence>MSLLLDRSACRNFSHSSALCSPLQNGQLLAATTANAAAVDLMRSPYFHSGRDGFDEGVRCSDFDADGFVSSLFDLESSPACHWANSRNFCKLSSSSVASGLMFVSQALINAGGNLSCNIGIRPSLKGKRPENGSLSSAVRQRKCFVTSSTSDWMPRAVISRHAGASTGPPDARVSPVSADQNASSECRPPGCSFLD</sequence>
<gene>
    <name evidence="2" type="ORF">T10_2071</name>
</gene>
<proteinExistence type="predicted"/>
<evidence type="ECO:0000256" key="1">
    <source>
        <dbReference type="SAM" id="MobiDB-lite"/>
    </source>
</evidence>
<evidence type="ECO:0000313" key="3">
    <source>
        <dbReference type="Proteomes" id="UP000054843"/>
    </source>
</evidence>